<evidence type="ECO:0000313" key="1">
    <source>
        <dbReference type="EMBL" id="REG81728.1"/>
    </source>
</evidence>
<reference evidence="1 2" key="1">
    <citation type="submission" date="2018-08" db="EMBL/GenBank/DDBJ databases">
        <title>Genomic Encyclopedia of Archaeal and Bacterial Type Strains, Phase II (KMG-II): from individual species to whole genera.</title>
        <authorList>
            <person name="Goeker M."/>
        </authorList>
    </citation>
    <scope>NUCLEOTIDE SEQUENCE [LARGE SCALE GENOMIC DNA]</scope>
    <source>
        <strain evidence="1 2">DSM 15986</strain>
    </source>
</reference>
<dbReference type="RefSeq" id="WP_086542893.1">
    <property type="nucleotide sequence ID" value="NZ_MSSW01000056.1"/>
</dbReference>
<comment type="caution">
    <text evidence="1">The sequence shown here is derived from an EMBL/GenBank/DDBJ whole genome shotgun (WGS) entry which is preliminary data.</text>
</comment>
<dbReference type="EMBL" id="QUNF01000025">
    <property type="protein sequence ID" value="REG81728.1"/>
    <property type="molecule type" value="Genomic_DNA"/>
</dbReference>
<organism evidence="1 2">
    <name type="scientific">Algoriphagus antarcticus</name>
    <dbReference type="NCBI Taxonomy" id="238540"/>
    <lineage>
        <taxon>Bacteria</taxon>
        <taxon>Pseudomonadati</taxon>
        <taxon>Bacteroidota</taxon>
        <taxon>Cytophagia</taxon>
        <taxon>Cytophagales</taxon>
        <taxon>Cyclobacteriaceae</taxon>
        <taxon>Algoriphagus</taxon>
    </lineage>
</organism>
<protein>
    <submittedName>
        <fullName evidence="1">Uncharacterized protein</fullName>
    </submittedName>
</protein>
<keyword evidence="2" id="KW-1185">Reference proteome</keyword>
<sequence>MNRFIIVLLALNAHFSCTEKSGSGLGKTAGFRLEIIDSLQIDYLGNVWFLDYESESQSYLAWGNRDKEVLVLDENGLIKSTFDFPSDGPDALIGWINPIGL</sequence>
<proteinExistence type="predicted"/>
<dbReference type="OrthoDB" id="818779at2"/>
<evidence type="ECO:0000313" key="2">
    <source>
        <dbReference type="Proteomes" id="UP000256405"/>
    </source>
</evidence>
<dbReference type="Proteomes" id="UP000256405">
    <property type="component" value="Unassembled WGS sequence"/>
</dbReference>
<accession>A0A3E0DG75</accession>
<gene>
    <name evidence="1" type="ORF">C8N25_12573</name>
</gene>
<name>A0A3E0DG75_9BACT</name>
<dbReference type="AlphaFoldDB" id="A0A3E0DG75"/>